<dbReference type="PANTHER" id="PTHR31313">
    <property type="entry name" value="TY1 ENHANCER ACTIVATOR"/>
    <property type="match status" value="1"/>
</dbReference>
<accession>A0AAD4CCV0</accession>
<dbReference type="PROSITE" id="PS50048">
    <property type="entry name" value="ZN2_CY6_FUNGAL_2"/>
    <property type="match status" value="1"/>
</dbReference>
<dbReference type="GO" id="GO:0006351">
    <property type="term" value="P:DNA-templated transcription"/>
    <property type="evidence" value="ECO:0007669"/>
    <property type="project" value="InterPro"/>
</dbReference>
<dbReference type="GO" id="GO:0005634">
    <property type="term" value="C:nucleus"/>
    <property type="evidence" value="ECO:0007669"/>
    <property type="project" value="UniProtKB-SubCell"/>
</dbReference>
<keyword evidence="5" id="KW-0238">DNA-binding</keyword>
<dbReference type="CDD" id="cd00067">
    <property type="entry name" value="GAL4"/>
    <property type="match status" value="1"/>
</dbReference>
<keyword evidence="6" id="KW-0804">Transcription</keyword>
<dbReference type="InterPro" id="IPR036864">
    <property type="entry name" value="Zn2-C6_fun-type_DNA-bd_sf"/>
</dbReference>
<proteinExistence type="predicted"/>
<keyword evidence="3" id="KW-0862">Zinc</keyword>
<dbReference type="Pfam" id="PF04082">
    <property type="entry name" value="Fungal_trans"/>
    <property type="match status" value="1"/>
</dbReference>
<dbReference type="GO" id="GO:0003677">
    <property type="term" value="F:DNA binding"/>
    <property type="evidence" value="ECO:0007669"/>
    <property type="project" value="UniProtKB-KW"/>
</dbReference>
<dbReference type="EMBL" id="VCAU01000166">
    <property type="protein sequence ID" value="KAF9883412.1"/>
    <property type="molecule type" value="Genomic_DNA"/>
</dbReference>
<evidence type="ECO:0000259" key="9">
    <source>
        <dbReference type="PROSITE" id="PS50048"/>
    </source>
</evidence>
<dbReference type="GO" id="GO:0008270">
    <property type="term" value="F:zinc ion binding"/>
    <property type="evidence" value="ECO:0007669"/>
    <property type="project" value="InterPro"/>
</dbReference>
<evidence type="ECO:0000256" key="5">
    <source>
        <dbReference type="ARBA" id="ARBA00023125"/>
    </source>
</evidence>
<comment type="subcellular location">
    <subcellularLocation>
        <location evidence="1">Nucleus</location>
    </subcellularLocation>
</comment>
<dbReference type="Gene3D" id="4.10.240.10">
    <property type="entry name" value="Zn(2)-C6 fungal-type DNA-binding domain"/>
    <property type="match status" value="1"/>
</dbReference>
<dbReference type="InterPro" id="IPR007219">
    <property type="entry name" value="XnlR_reg_dom"/>
</dbReference>
<evidence type="ECO:0000313" key="11">
    <source>
        <dbReference type="Proteomes" id="UP001194746"/>
    </source>
</evidence>
<dbReference type="GO" id="GO:0000981">
    <property type="term" value="F:DNA-binding transcription factor activity, RNA polymerase II-specific"/>
    <property type="evidence" value="ECO:0007669"/>
    <property type="project" value="InterPro"/>
</dbReference>
<dbReference type="PROSITE" id="PS00463">
    <property type="entry name" value="ZN2_CY6_FUNGAL_1"/>
    <property type="match status" value="1"/>
</dbReference>
<dbReference type="PANTHER" id="PTHR31313:SF81">
    <property type="entry name" value="TY1 ENHANCER ACTIVATOR"/>
    <property type="match status" value="1"/>
</dbReference>
<dbReference type="GO" id="GO:0009893">
    <property type="term" value="P:positive regulation of metabolic process"/>
    <property type="evidence" value="ECO:0007669"/>
    <property type="project" value="UniProtKB-ARBA"/>
</dbReference>
<name>A0AAD4CCV0_ASPNN</name>
<evidence type="ECO:0000256" key="3">
    <source>
        <dbReference type="ARBA" id="ARBA00022833"/>
    </source>
</evidence>
<dbReference type="InterPro" id="IPR001138">
    <property type="entry name" value="Zn2Cys6_DnaBD"/>
</dbReference>
<dbReference type="InterPro" id="IPR051615">
    <property type="entry name" value="Transcr_Regulatory_Elem"/>
</dbReference>
<protein>
    <recommendedName>
        <fullName evidence="9">Zn(2)-C6 fungal-type domain-containing protein</fullName>
    </recommendedName>
</protein>
<evidence type="ECO:0000256" key="7">
    <source>
        <dbReference type="ARBA" id="ARBA00023242"/>
    </source>
</evidence>
<evidence type="ECO:0000256" key="8">
    <source>
        <dbReference type="SAM" id="MobiDB-lite"/>
    </source>
</evidence>
<evidence type="ECO:0000256" key="4">
    <source>
        <dbReference type="ARBA" id="ARBA00023015"/>
    </source>
</evidence>
<keyword evidence="11" id="KW-1185">Reference proteome</keyword>
<evidence type="ECO:0000313" key="10">
    <source>
        <dbReference type="EMBL" id="KAF9883412.1"/>
    </source>
</evidence>
<keyword evidence="7" id="KW-0539">Nucleus</keyword>
<dbReference type="CDD" id="cd12148">
    <property type="entry name" value="fungal_TF_MHR"/>
    <property type="match status" value="1"/>
</dbReference>
<evidence type="ECO:0000256" key="2">
    <source>
        <dbReference type="ARBA" id="ARBA00022723"/>
    </source>
</evidence>
<evidence type="ECO:0000256" key="6">
    <source>
        <dbReference type="ARBA" id="ARBA00023163"/>
    </source>
</evidence>
<keyword evidence="2" id="KW-0479">Metal-binding</keyword>
<dbReference type="SUPFAM" id="SSF57701">
    <property type="entry name" value="Zn2/Cys6 DNA-binding domain"/>
    <property type="match status" value="1"/>
</dbReference>
<dbReference type="SMART" id="SM00066">
    <property type="entry name" value="GAL4"/>
    <property type="match status" value="1"/>
</dbReference>
<reference evidence="10" key="1">
    <citation type="journal article" date="2019" name="Beilstein J. Org. Chem.">
        <title>Nanangenines: drimane sesquiterpenoids as the dominant metabolite cohort of a novel Australian fungus, Aspergillus nanangensis.</title>
        <authorList>
            <person name="Lacey H.J."/>
            <person name="Gilchrist C.L.M."/>
            <person name="Crombie A."/>
            <person name="Kalaitzis J.A."/>
            <person name="Vuong D."/>
            <person name="Rutledge P.J."/>
            <person name="Turner P."/>
            <person name="Pitt J.I."/>
            <person name="Lacey E."/>
            <person name="Chooi Y.H."/>
            <person name="Piggott A.M."/>
        </authorList>
    </citation>
    <scope>NUCLEOTIDE SEQUENCE</scope>
    <source>
        <strain evidence="10">MST-FP2251</strain>
    </source>
</reference>
<feature type="region of interest" description="Disordered" evidence="8">
    <location>
        <begin position="471"/>
        <end position="494"/>
    </location>
</feature>
<dbReference type="AlphaFoldDB" id="A0AAD4CCV0"/>
<feature type="domain" description="Zn(2)-C6 fungal-type" evidence="9">
    <location>
        <begin position="16"/>
        <end position="45"/>
    </location>
</feature>
<dbReference type="SMART" id="SM00906">
    <property type="entry name" value="Fungal_trans"/>
    <property type="match status" value="1"/>
</dbReference>
<sequence length="680" mass="74370">MGREASDGVAPRVWQACISCRRKKVKCDGNNPCHNCGSRELVCEYPGSNDNASSSRSYATMFEARFQQLDTLCQRLETVAAQLTRAIEKLPSAAVPSPGEFAATELGQVSQNLQSLLDQPLDATSGISHTEFAPSALSDSHSAFPGERDVYNHGTGNMSSPGKETDDDLSNESVELTVSQDPAAGILGSLVPDSFIGGASNDLLVKSIQSLTPVHPEEQDLPAFAMRRPNGPTQIHQSTSLEVPLFVQGIKWRELPFLPKPEDLNLPPRYVADMLVGLYFDQFHYTFPVLFKPQFMDRYRRLYMGQKGWERGFLSVFFAVCACASSLTPTGGTQSAFPGLEFYEKALLLHFSTTGQAGMERIQCLALISMCCSGWNTLSSSWNFAGQAVRAAQDVGMHLSGVMTAFENTAKGPGASLLEAEMARRIWWSIYCLDRVTSTCLGRPMAINDSDCCCALPRSVSDEELEVACHASPDPESADPVPDRKPRHKGSPGRNVEQMRAFTYHNCSILDRGPNLTMSILIFTIHAGSLLNLYRTFSNEKGLFTQLPILKKCISAARGCVNAAELVRDFVPPSHYLAFSVHCLTISGLALFWMKDSAAKKPDPDVEKCIRFLHDLEGTWSGASRGRAIIEQSIANLAGHPQGSLLDLDLQVSSMSHNTAPDLFNWDLSILGGANFWGTM</sequence>
<reference evidence="10" key="2">
    <citation type="submission" date="2020-02" db="EMBL/GenBank/DDBJ databases">
        <authorList>
            <person name="Gilchrist C.L.M."/>
            <person name="Chooi Y.-H."/>
        </authorList>
    </citation>
    <scope>NUCLEOTIDE SEQUENCE</scope>
    <source>
        <strain evidence="10">MST-FP2251</strain>
    </source>
</reference>
<keyword evidence="4" id="KW-0805">Transcription regulation</keyword>
<dbReference type="Pfam" id="PF00172">
    <property type="entry name" value="Zn_clus"/>
    <property type="match status" value="1"/>
</dbReference>
<gene>
    <name evidence="10" type="ORF">FE257_003495</name>
</gene>
<feature type="region of interest" description="Disordered" evidence="8">
    <location>
        <begin position="136"/>
        <end position="172"/>
    </location>
</feature>
<comment type="caution">
    <text evidence="10">The sequence shown here is derived from an EMBL/GenBank/DDBJ whole genome shotgun (WGS) entry which is preliminary data.</text>
</comment>
<dbReference type="Proteomes" id="UP001194746">
    <property type="component" value="Unassembled WGS sequence"/>
</dbReference>
<organism evidence="10 11">
    <name type="scientific">Aspergillus nanangensis</name>
    <dbReference type="NCBI Taxonomy" id="2582783"/>
    <lineage>
        <taxon>Eukaryota</taxon>
        <taxon>Fungi</taxon>
        <taxon>Dikarya</taxon>
        <taxon>Ascomycota</taxon>
        <taxon>Pezizomycotina</taxon>
        <taxon>Eurotiomycetes</taxon>
        <taxon>Eurotiomycetidae</taxon>
        <taxon>Eurotiales</taxon>
        <taxon>Aspergillaceae</taxon>
        <taxon>Aspergillus</taxon>
        <taxon>Aspergillus subgen. Circumdati</taxon>
    </lineage>
</organism>
<evidence type="ECO:0000256" key="1">
    <source>
        <dbReference type="ARBA" id="ARBA00004123"/>
    </source>
</evidence>